<reference evidence="8 9" key="1">
    <citation type="submission" date="2018-04" db="EMBL/GenBank/DDBJ databases">
        <title>Genomic Encyclopedia of Archaeal and Bacterial Type Strains, Phase II (KMG-II): from individual species to whole genera.</title>
        <authorList>
            <person name="Goeker M."/>
        </authorList>
    </citation>
    <scope>NUCLEOTIDE SEQUENCE [LARGE SCALE GENOMIC DNA]</scope>
    <source>
        <strain evidence="8 9">DSM 100977</strain>
    </source>
</reference>
<evidence type="ECO:0000256" key="3">
    <source>
        <dbReference type="ARBA" id="ARBA00022723"/>
    </source>
</evidence>
<dbReference type="InterPro" id="IPR051198">
    <property type="entry name" value="BchE-like"/>
</dbReference>
<dbReference type="GO" id="GO:0031419">
    <property type="term" value="F:cobalamin binding"/>
    <property type="evidence" value="ECO:0007669"/>
    <property type="project" value="InterPro"/>
</dbReference>
<evidence type="ECO:0000313" key="8">
    <source>
        <dbReference type="EMBL" id="PTX54525.1"/>
    </source>
</evidence>
<evidence type="ECO:0000313" key="9">
    <source>
        <dbReference type="Proteomes" id="UP000243978"/>
    </source>
</evidence>
<keyword evidence="2" id="KW-0949">S-adenosyl-L-methionine</keyword>
<dbReference type="NCBIfam" id="TIGR03975">
    <property type="entry name" value="rSAM_ocin_1"/>
    <property type="match status" value="1"/>
</dbReference>
<dbReference type="PROSITE" id="PS51918">
    <property type="entry name" value="RADICAL_SAM"/>
    <property type="match status" value="1"/>
</dbReference>
<dbReference type="Gene3D" id="3.80.30.20">
    <property type="entry name" value="tm_1862 like domain"/>
    <property type="match status" value="1"/>
</dbReference>
<dbReference type="PANTHER" id="PTHR43409">
    <property type="entry name" value="ANAEROBIC MAGNESIUM-PROTOPORPHYRIN IX MONOMETHYL ESTER CYCLASE-RELATED"/>
    <property type="match status" value="1"/>
</dbReference>
<gene>
    <name evidence="8" type="ORF">C8N43_3340</name>
</gene>
<keyword evidence="9" id="KW-1185">Reference proteome</keyword>
<dbReference type="SFLD" id="SFLDG01082">
    <property type="entry name" value="B12-binding_domain_containing"/>
    <property type="match status" value="1"/>
</dbReference>
<sequence length="635" mass="70783">MRFDQASGDGPAGLSPARKLRTLLLSMPFGAVDRPALGISLLKAQLEARGFDCDISYPFEHLIARIGVEDYKWLTDEVPYTCFAGDWCFTLPLYGRRPDADWAYVDEILRGEWHMSAQDIRRIVAVREATPAFLEDCLAAYDWASYDVVGLTSTFVQNLSSLALAQRLKAAHPHLKIVFGGANWEDDMGAALFECFPFVDHVCRGEADKSFPDLIAALSDGKTAPAIAGVLSRGAHGLPAVPVTELDNLPYPDFSDYFEMHQNTAPDQTPVLMMETSRGCWWGAKHHCTFCGLNGQGMGFRAKSPDRALAELRHLTESYDVPLVSMVDNIIDMQYFGSFLSELAREPSPPALFYETKSNLSRSQVKGLALANVQTIQPGIENLSDRVLKLMRKGTTALRNIQLLKWCRELGVSAEWNILYGFPGETDDDYAQTLAWLPDLVHLQPPSGGGPVRIDRFSPYYQTPDAFGLKNLRAMRVFAHLYPFEDEMQQRISCYFEVDYEASQASPELVHELMTGITQWRETKRGSLSVHDTGQSLKIYDTRAGRSPRKLTLSGKERLIYLACDRVASASLVCETLARHGVGAFKRADVEAYLRTLVDSGLMIEKDGSYLALGIYDKFPVGWDEAVSHEEIAAE</sequence>
<dbReference type="PROSITE" id="PS51332">
    <property type="entry name" value="B12_BINDING"/>
    <property type="match status" value="1"/>
</dbReference>
<accession>A0A2T6BEN4</accession>
<dbReference type="AlphaFoldDB" id="A0A2T6BEN4"/>
<proteinExistence type="predicted"/>
<dbReference type="GO" id="GO:0005829">
    <property type="term" value="C:cytosol"/>
    <property type="evidence" value="ECO:0007669"/>
    <property type="project" value="TreeGrafter"/>
</dbReference>
<keyword evidence="3" id="KW-0479">Metal-binding</keyword>
<comment type="caution">
    <text evidence="8">The sequence shown here is derived from an EMBL/GenBank/DDBJ whole genome shotgun (WGS) entry which is preliminary data.</text>
</comment>
<dbReference type="GO" id="GO:0051536">
    <property type="term" value="F:iron-sulfur cluster binding"/>
    <property type="evidence" value="ECO:0007669"/>
    <property type="project" value="UniProtKB-KW"/>
</dbReference>
<dbReference type="SFLD" id="SFLDS00029">
    <property type="entry name" value="Radical_SAM"/>
    <property type="match status" value="1"/>
</dbReference>
<dbReference type="InterPro" id="IPR007197">
    <property type="entry name" value="rSAM"/>
</dbReference>
<evidence type="ECO:0000256" key="4">
    <source>
        <dbReference type="ARBA" id="ARBA00023004"/>
    </source>
</evidence>
<feature type="domain" description="Radical SAM core" evidence="7">
    <location>
        <begin position="266"/>
        <end position="497"/>
    </location>
</feature>
<evidence type="ECO:0000256" key="2">
    <source>
        <dbReference type="ARBA" id="ARBA00022691"/>
    </source>
</evidence>
<dbReference type="InterPro" id="IPR058240">
    <property type="entry name" value="rSAM_sf"/>
</dbReference>
<keyword evidence="4" id="KW-0408">Iron</keyword>
<dbReference type="InterPro" id="IPR023404">
    <property type="entry name" value="rSAM_horseshoe"/>
</dbReference>
<dbReference type="EMBL" id="QBKS01000002">
    <property type="protein sequence ID" value="PTX54525.1"/>
    <property type="molecule type" value="Genomic_DNA"/>
</dbReference>
<dbReference type="OrthoDB" id="9801424at2"/>
<evidence type="ECO:0000259" key="7">
    <source>
        <dbReference type="PROSITE" id="PS51918"/>
    </source>
</evidence>
<dbReference type="GO" id="GO:0003824">
    <property type="term" value="F:catalytic activity"/>
    <property type="evidence" value="ECO:0007669"/>
    <property type="project" value="InterPro"/>
</dbReference>
<dbReference type="CDD" id="cd01335">
    <property type="entry name" value="Radical_SAM"/>
    <property type="match status" value="1"/>
</dbReference>
<dbReference type="InterPro" id="IPR023984">
    <property type="entry name" value="rSAM_ocin_1"/>
</dbReference>
<dbReference type="GO" id="GO:0046872">
    <property type="term" value="F:metal ion binding"/>
    <property type="evidence" value="ECO:0007669"/>
    <property type="project" value="UniProtKB-KW"/>
</dbReference>
<feature type="domain" description="B12-binding" evidence="6">
    <location>
        <begin position="85"/>
        <end position="225"/>
    </location>
</feature>
<protein>
    <submittedName>
        <fullName evidence="8">Ribosomal peptide maturation radical SAM protein 1</fullName>
    </submittedName>
</protein>
<name>A0A2T6BEN4_9RHOB</name>
<dbReference type="InterPro" id="IPR006158">
    <property type="entry name" value="Cobalamin-bd"/>
</dbReference>
<dbReference type="SMART" id="SM00729">
    <property type="entry name" value="Elp3"/>
    <property type="match status" value="1"/>
</dbReference>
<evidence type="ECO:0000256" key="1">
    <source>
        <dbReference type="ARBA" id="ARBA00001966"/>
    </source>
</evidence>
<comment type="cofactor">
    <cofactor evidence="1">
        <name>[4Fe-4S] cluster</name>
        <dbReference type="ChEBI" id="CHEBI:49883"/>
    </cofactor>
</comment>
<evidence type="ECO:0000256" key="5">
    <source>
        <dbReference type="ARBA" id="ARBA00023014"/>
    </source>
</evidence>
<dbReference type="Proteomes" id="UP000243978">
    <property type="component" value="Unassembled WGS sequence"/>
</dbReference>
<dbReference type="RefSeq" id="WP_107846849.1">
    <property type="nucleotide sequence ID" value="NZ_QBKS01000002.1"/>
</dbReference>
<dbReference type="SFLD" id="SFLDF00324">
    <property type="entry name" value="bacteriocin_maturation"/>
    <property type="match status" value="1"/>
</dbReference>
<dbReference type="SUPFAM" id="SSF102114">
    <property type="entry name" value="Radical SAM enzymes"/>
    <property type="match status" value="1"/>
</dbReference>
<dbReference type="Pfam" id="PF04055">
    <property type="entry name" value="Radical_SAM"/>
    <property type="match status" value="1"/>
</dbReference>
<dbReference type="InterPro" id="IPR006638">
    <property type="entry name" value="Elp3/MiaA/NifB-like_rSAM"/>
</dbReference>
<organism evidence="8 9">
    <name type="scientific">Litoreibacter ponti</name>
    <dbReference type="NCBI Taxonomy" id="1510457"/>
    <lineage>
        <taxon>Bacteria</taxon>
        <taxon>Pseudomonadati</taxon>
        <taxon>Pseudomonadota</taxon>
        <taxon>Alphaproteobacteria</taxon>
        <taxon>Rhodobacterales</taxon>
        <taxon>Roseobacteraceae</taxon>
        <taxon>Litoreibacter</taxon>
    </lineage>
</organism>
<dbReference type="Gene3D" id="3.40.50.280">
    <property type="entry name" value="Cobalamin-binding domain"/>
    <property type="match status" value="1"/>
</dbReference>
<evidence type="ECO:0000259" key="6">
    <source>
        <dbReference type="PROSITE" id="PS51332"/>
    </source>
</evidence>
<dbReference type="PANTHER" id="PTHR43409:SF7">
    <property type="entry name" value="BLL1977 PROTEIN"/>
    <property type="match status" value="1"/>
</dbReference>
<keyword evidence="5" id="KW-0411">Iron-sulfur</keyword>